<dbReference type="EMBL" id="QENQ01000001">
    <property type="protein sequence ID" value="PVX31203.1"/>
    <property type="molecule type" value="Genomic_DNA"/>
</dbReference>
<dbReference type="AlphaFoldDB" id="A0A2U0SIQ5"/>
<name>A0A2U0SIQ5_9SPHN</name>
<sequence length="64" mass="6986">MTCGLRAREAARAFALALSAARASFCIYRKRIDAGDGDIAVRGQDFFPMAGLPMPPIIHFYGRP</sequence>
<proteinExistence type="predicted"/>
<reference evidence="1 2" key="1">
    <citation type="submission" date="2018-05" db="EMBL/GenBank/DDBJ databases">
        <title>Description of Sphingomonas pokkalii sp nov, isolated from the rhizosphere of saline tolerant pokkali rice and its draft genome analysis.</title>
        <authorList>
            <person name="Menon R."/>
            <person name="Kumari S."/>
            <person name="Rameshkumar N."/>
        </authorList>
    </citation>
    <scope>NUCLEOTIDE SEQUENCE [LARGE SCALE GENOMIC DNA]</scope>
    <source>
        <strain evidence="1 2">L3B27</strain>
    </source>
</reference>
<evidence type="ECO:0000313" key="1">
    <source>
        <dbReference type="EMBL" id="PVX31203.1"/>
    </source>
</evidence>
<gene>
    <name evidence="1" type="ORF">DD559_19185</name>
</gene>
<comment type="caution">
    <text evidence="1">The sequence shown here is derived from an EMBL/GenBank/DDBJ whole genome shotgun (WGS) entry which is preliminary data.</text>
</comment>
<dbReference type="Proteomes" id="UP000245890">
    <property type="component" value="Unassembled WGS sequence"/>
</dbReference>
<accession>A0A2U0SIQ5</accession>
<protein>
    <submittedName>
        <fullName evidence="1">Uncharacterized protein</fullName>
    </submittedName>
</protein>
<keyword evidence="2" id="KW-1185">Reference proteome</keyword>
<evidence type="ECO:0000313" key="2">
    <source>
        <dbReference type="Proteomes" id="UP000245890"/>
    </source>
</evidence>
<organism evidence="1 2">
    <name type="scientific">Sphingomonas pokkalii</name>
    <dbReference type="NCBI Taxonomy" id="2175090"/>
    <lineage>
        <taxon>Bacteria</taxon>
        <taxon>Pseudomonadati</taxon>
        <taxon>Pseudomonadota</taxon>
        <taxon>Alphaproteobacteria</taxon>
        <taxon>Sphingomonadales</taxon>
        <taxon>Sphingomonadaceae</taxon>
        <taxon>Sphingomonas</taxon>
    </lineage>
</organism>